<evidence type="ECO:0000313" key="7">
    <source>
        <dbReference type="Proteomes" id="UP000076722"/>
    </source>
</evidence>
<dbReference type="Gene3D" id="3.30.565.10">
    <property type="entry name" value="Histidine kinase-like ATPase, C-terminal domain"/>
    <property type="match status" value="1"/>
</dbReference>
<proteinExistence type="inferred from homology"/>
<name>A0A164VFX8_9AGAM</name>
<dbReference type="OrthoDB" id="429932at2759"/>
<evidence type="ECO:0000259" key="4">
    <source>
        <dbReference type="SMART" id="SM00853"/>
    </source>
</evidence>
<dbReference type="Pfam" id="PF13589">
    <property type="entry name" value="HATPase_c_3"/>
    <property type="match status" value="1"/>
</dbReference>
<evidence type="ECO:0000256" key="1">
    <source>
        <dbReference type="ARBA" id="ARBA00006082"/>
    </source>
</evidence>
<dbReference type="GO" id="GO:0016887">
    <property type="term" value="F:ATP hydrolysis activity"/>
    <property type="evidence" value="ECO:0007669"/>
    <property type="project" value="InterPro"/>
</dbReference>
<dbReference type="PROSITE" id="PS00058">
    <property type="entry name" value="DNA_MISMATCH_REPAIR_1"/>
    <property type="match status" value="1"/>
</dbReference>
<dbReference type="Pfam" id="PF01119">
    <property type="entry name" value="DNA_mis_repair"/>
    <property type="match status" value="1"/>
</dbReference>
<dbReference type="InterPro" id="IPR042120">
    <property type="entry name" value="MutL_C_dimsub"/>
</dbReference>
<accession>A0A164VFX8</accession>
<dbReference type="EMBL" id="KV419405">
    <property type="protein sequence ID" value="KZS94121.1"/>
    <property type="molecule type" value="Genomic_DNA"/>
</dbReference>
<dbReference type="Pfam" id="PF08676">
    <property type="entry name" value="MutL_C"/>
    <property type="match status" value="1"/>
</dbReference>
<dbReference type="STRING" id="1314777.A0A164VFX8"/>
<protein>
    <recommendedName>
        <fullName evidence="8">MutL C-terminal dimerisation domain-containing protein</fullName>
    </recommendedName>
</protein>
<keyword evidence="2" id="KW-0227">DNA damage</keyword>
<reference evidence="6 7" key="1">
    <citation type="journal article" date="2016" name="Mol. Biol. Evol.">
        <title>Comparative Genomics of Early-Diverging Mushroom-Forming Fungi Provides Insights into the Origins of Lignocellulose Decay Capabilities.</title>
        <authorList>
            <person name="Nagy L.G."/>
            <person name="Riley R."/>
            <person name="Tritt A."/>
            <person name="Adam C."/>
            <person name="Daum C."/>
            <person name="Floudas D."/>
            <person name="Sun H."/>
            <person name="Yadav J.S."/>
            <person name="Pangilinan J."/>
            <person name="Larsson K.H."/>
            <person name="Matsuura K."/>
            <person name="Barry K."/>
            <person name="Labutti K."/>
            <person name="Kuo R."/>
            <person name="Ohm R.A."/>
            <person name="Bhattacharya S.S."/>
            <person name="Shirouzu T."/>
            <person name="Yoshinaga Y."/>
            <person name="Martin F.M."/>
            <person name="Grigoriev I.V."/>
            <person name="Hibbett D.S."/>
        </authorList>
    </citation>
    <scope>NUCLEOTIDE SEQUENCE [LARGE SCALE GENOMIC DNA]</scope>
    <source>
        <strain evidence="6 7">HHB9708</strain>
    </source>
</reference>
<dbReference type="InterPro" id="IPR014762">
    <property type="entry name" value="DNA_mismatch_repair_CS"/>
</dbReference>
<dbReference type="PANTHER" id="PTHR10073:SF47">
    <property type="entry name" value="DNA MISMATCH REPAIR PROTEIN MLH3"/>
    <property type="match status" value="1"/>
</dbReference>
<dbReference type="SUPFAM" id="SSF55874">
    <property type="entry name" value="ATPase domain of HSP90 chaperone/DNA topoisomerase II/histidine kinase"/>
    <property type="match status" value="1"/>
</dbReference>
<dbReference type="SMART" id="SM01340">
    <property type="entry name" value="DNA_mis_repair"/>
    <property type="match status" value="1"/>
</dbReference>
<organism evidence="6 7">
    <name type="scientific">Sistotremastrum niveocremeum HHB9708</name>
    <dbReference type="NCBI Taxonomy" id="1314777"/>
    <lineage>
        <taxon>Eukaryota</taxon>
        <taxon>Fungi</taxon>
        <taxon>Dikarya</taxon>
        <taxon>Basidiomycota</taxon>
        <taxon>Agaricomycotina</taxon>
        <taxon>Agaricomycetes</taxon>
        <taxon>Sistotremastrales</taxon>
        <taxon>Sistotremastraceae</taxon>
        <taxon>Sertulicium</taxon>
        <taxon>Sertulicium niveocremeum</taxon>
    </lineage>
</organism>
<evidence type="ECO:0000259" key="5">
    <source>
        <dbReference type="SMART" id="SM01340"/>
    </source>
</evidence>
<dbReference type="InterPro" id="IPR020568">
    <property type="entry name" value="Ribosomal_Su5_D2-typ_SF"/>
</dbReference>
<dbReference type="GO" id="GO:0030983">
    <property type="term" value="F:mismatched DNA binding"/>
    <property type="evidence" value="ECO:0007669"/>
    <property type="project" value="InterPro"/>
</dbReference>
<evidence type="ECO:0000256" key="2">
    <source>
        <dbReference type="ARBA" id="ARBA00022763"/>
    </source>
</evidence>
<comment type="similarity">
    <text evidence="1">Belongs to the DNA mismatch repair MutL/HexB family.</text>
</comment>
<evidence type="ECO:0008006" key="8">
    <source>
        <dbReference type="Google" id="ProtNLM"/>
    </source>
</evidence>
<dbReference type="GO" id="GO:0006298">
    <property type="term" value="P:mismatch repair"/>
    <property type="evidence" value="ECO:0007669"/>
    <property type="project" value="InterPro"/>
</dbReference>
<dbReference type="GO" id="GO:0140664">
    <property type="term" value="F:ATP-dependent DNA damage sensor activity"/>
    <property type="evidence" value="ECO:0007669"/>
    <property type="project" value="InterPro"/>
</dbReference>
<dbReference type="GO" id="GO:0032300">
    <property type="term" value="C:mismatch repair complex"/>
    <property type="evidence" value="ECO:0007669"/>
    <property type="project" value="InterPro"/>
</dbReference>
<dbReference type="SUPFAM" id="SSF54211">
    <property type="entry name" value="Ribosomal protein S5 domain 2-like"/>
    <property type="match status" value="1"/>
</dbReference>
<dbReference type="InterPro" id="IPR038973">
    <property type="entry name" value="MutL/Mlh/Pms-like"/>
</dbReference>
<dbReference type="Proteomes" id="UP000076722">
    <property type="component" value="Unassembled WGS sequence"/>
</dbReference>
<dbReference type="GO" id="GO:0005524">
    <property type="term" value="F:ATP binding"/>
    <property type="evidence" value="ECO:0007669"/>
    <property type="project" value="InterPro"/>
</dbReference>
<dbReference type="Gene3D" id="3.30.1540.20">
    <property type="entry name" value="MutL, C-terminal domain, dimerisation subdomain"/>
    <property type="match status" value="2"/>
</dbReference>
<evidence type="ECO:0000256" key="3">
    <source>
        <dbReference type="SAM" id="MobiDB-lite"/>
    </source>
</evidence>
<dbReference type="SUPFAM" id="SSF118116">
    <property type="entry name" value="DNA mismatch repair protein MutL"/>
    <property type="match status" value="2"/>
</dbReference>
<keyword evidence="7" id="KW-1185">Reference proteome</keyword>
<dbReference type="InterPro" id="IPR014790">
    <property type="entry name" value="MutL_C"/>
</dbReference>
<evidence type="ECO:0000313" key="6">
    <source>
        <dbReference type="EMBL" id="KZS94121.1"/>
    </source>
</evidence>
<dbReference type="Gene3D" id="3.30.230.10">
    <property type="match status" value="1"/>
</dbReference>
<gene>
    <name evidence="6" type="ORF">SISNIDRAFT_504878</name>
</gene>
<dbReference type="GO" id="GO:0061982">
    <property type="term" value="P:meiosis I cell cycle process"/>
    <property type="evidence" value="ECO:0007669"/>
    <property type="project" value="UniProtKB-ARBA"/>
</dbReference>
<dbReference type="SMART" id="SM00853">
    <property type="entry name" value="MutL_C"/>
    <property type="match status" value="1"/>
</dbReference>
<dbReference type="InterPro" id="IPR013507">
    <property type="entry name" value="DNA_mismatch_S5_2-like"/>
</dbReference>
<dbReference type="InterPro" id="IPR014721">
    <property type="entry name" value="Ribsml_uS5_D2-typ_fold_subgr"/>
</dbReference>
<dbReference type="InterPro" id="IPR036890">
    <property type="entry name" value="HATPase_C_sf"/>
</dbReference>
<feature type="region of interest" description="Disordered" evidence="3">
    <location>
        <begin position="297"/>
        <end position="318"/>
    </location>
</feature>
<dbReference type="InterPro" id="IPR037198">
    <property type="entry name" value="MutL_C_sf"/>
</dbReference>
<dbReference type="PANTHER" id="PTHR10073">
    <property type="entry name" value="DNA MISMATCH REPAIR PROTEIN MLH, PMS, MUTL"/>
    <property type="match status" value="1"/>
</dbReference>
<dbReference type="AlphaFoldDB" id="A0A164VFX8"/>
<feature type="domain" description="MutL C-terminal dimerisation" evidence="4">
    <location>
        <begin position="575"/>
        <end position="778"/>
    </location>
</feature>
<sequence>MPEILLLPEKTRTRLRSTQIITSLPQLISELLQNALDANAKHVDISIDCDEWTCTVRDDGTGIPRDGLKLLAVGGEGGRYGTSKAYNERSLEDISTFGFRGEALASVADISCLEISSRTAGAKESWSVIVKGGKELYFGPAIRCRRESPGTTVCIRDAFYNLPIRRTSHTAPARTVELVKKEIEVYALMFPGVAFSLDTANKSKEAHGKNRVLTILPSGSTLLTFKSIYGGALIEHVHEINAKDRGMVLQGFISLVGAPSKVRALPNVNRHPMSSGDIHHAIETRFALSSFSKHAFDEEGITQSPRPATRRSPRKNERRPVYVINLDVPPSQFDNCIDPNKSLVQFKNLQDVVIFVSNAVQDFLVLHGFANPVERSPVASLRGSPRKRARRDSKGISLVHEGIGASPMSSPCSYRSVRAEAHAYQESAVFSSCTDQRFLPLNGRYQDERDRQDEDLFLGTTRRESLFPSHTGKNVGGLGKPPDRYTLTSKSTKIDDTVSQTTKDTPAWLSDVLSKNGAYTLSESRAPSINPIANPLAPTPKNSRHNMKTIAALLQGRGTDISRRITRSDLTFAQVISQVDTKFIACLVRSSPAHGRHQDNLILIDQHAADERVRVERFLDDLCTSYLRGQVQRRILVPEKLILVTESERRLLSRGDIREAFSKWGFSFNLPPLASFGGYGVDEESDTYVQVGVESVPDIIGDKLLLADELKDFVKNYVARLEGGEIQEYPAQEPIGLDTPSSDGPAWLKALRFCPPELLDLVNSKACRAGAIMFNDPLELDQCERLISQLSKTVYPFQCAHGRPTLVPLTAIDGPKSYARPVDWSRLEA</sequence>
<feature type="domain" description="DNA mismatch repair protein S5" evidence="5">
    <location>
        <begin position="225"/>
        <end position="365"/>
    </location>
</feature>